<proteinExistence type="inferred from homology"/>
<protein>
    <recommendedName>
        <fullName evidence="2">WASH complex subunit 5</fullName>
    </recommendedName>
    <alternativeName>
        <fullName evidence="6">WASH complex subunit strumpellin</fullName>
    </alternativeName>
</protein>
<dbReference type="Pfam" id="PF11789">
    <property type="entry name" value="zf-Nse"/>
    <property type="match status" value="1"/>
</dbReference>
<evidence type="ECO:0000256" key="2">
    <source>
        <dbReference type="ARBA" id="ARBA00013581"/>
    </source>
</evidence>
<evidence type="ECO:0000256" key="7">
    <source>
        <dbReference type="PROSITE-ProRule" id="PRU00452"/>
    </source>
</evidence>
<keyword evidence="5" id="KW-0862">Zinc</keyword>
<keyword evidence="4 7" id="KW-0863">Zinc-finger</keyword>
<evidence type="ECO:0000259" key="8">
    <source>
        <dbReference type="PROSITE" id="PS51044"/>
    </source>
</evidence>
<evidence type="ECO:0000256" key="6">
    <source>
        <dbReference type="ARBA" id="ARBA00029945"/>
    </source>
</evidence>
<organism evidence="9 10">
    <name type="scientific">Larimichthys crocea</name>
    <name type="common">Large yellow croaker</name>
    <name type="synonym">Pseudosciaena crocea</name>
    <dbReference type="NCBI Taxonomy" id="215358"/>
    <lineage>
        <taxon>Eukaryota</taxon>
        <taxon>Metazoa</taxon>
        <taxon>Chordata</taxon>
        <taxon>Craniata</taxon>
        <taxon>Vertebrata</taxon>
        <taxon>Euteleostomi</taxon>
        <taxon>Actinopterygii</taxon>
        <taxon>Neopterygii</taxon>
        <taxon>Teleostei</taxon>
        <taxon>Neoteleostei</taxon>
        <taxon>Acanthomorphata</taxon>
        <taxon>Eupercaria</taxon>
        <taxon>Sciaenidae</taxon>
        <taxon>Larimichthys</taxon>
    </lineage>
</organism>
<dbReference type="GO" id="GO:0051125">
    <property type="term" value="P:regulation of actin nucleation"/>
    <property type="evidence" value="ECO:0007669"/>
    <property type="project" value="TreeGrafter"/>
</dbReference>
<accession>A0A6G0IB56</accession>
<evidence type="ECO:0000256" key="5">
    <source>
        <dbReference type="ARBA" id="ARBA00022833"/>
    </source>
</evidence>
<dbReference type="GO" id="GO:0140285">
    <property type="term" value="P:endosome fission"/>
    <property type="evidence" value="ECO:0007669"/>
    <property type="project" value="TreeGrafter"/>
</dbReference>
<dbReference type="PROSITE" id="PS51044">
    <property type="entry name" value="ZF_SP_RING"/>
    <property type="match status" value="1"/>
</dbReference>
<dbReference type="InterPro" id="IPR019393">
    <property type="entry name" value="WASH_strumpellin"/>
</dbReference>
<feature type="domain" description="SP-RING-type" evidence="8">
    <location>
        <begin position="729"/>
        <end position="815"/>
    </location>
</feature>
<evidence type="ECO:0000313" key="9">
    <source>
        <dbReference type="EMBL" id="KAE8288533.1"/>
    </source>
</evidence>
<keyword evidence="10" id="KW-1185">Reference proteome</keyword>
<dbReference type="Pfam" id="PF10266">
    <property type="entry name" value="Strumpellin"/>
    <property type="match status" value="2"/>
</dbReference>
<name>A0A6G0IB56_LARCR</name>
<dbReference type="Gene3D" id="3.30.40.10">
    <property type="entry name" value="Zinc/RING finger domain, C3HC4 (zinc finger)"/>
    <property type="match status" value="1"/>
</dbReference>
<evidence type="ECO:0000256" key="1">
    <source>
        <dbReference type="ARBA" id="ARBA00006224"/>
    </source>
</evidence>
<evidence type="ECO:0000256" key="3">
    <source>
        <dbReference type="ARBA" id="ARBA00022723"/>
    </source>
</evidence>
<dbReference type="GO" id="GO:0007032">
    <property type="term" value="P:endosome organization"/>
    <property type="evidence" value="ECO:0007669"/>
    <property type="project" value="TreeGrafter"/>
</dbReference>
<dbReference type="GO" id="GO:0030041">
    <property type="term" value="P:actin filament polymerization"/>
    <property type="evidence" value="ECO:0007669"/>
    <property type="project" value="TreeGrafter"/>
</dbReference>
<dbReference type="PANTHER" id="PTHR15691">
    <property type="entry name" value="WASH COMPLEX SUBUNIT 5"/>
    <property type="match status" value="1"/>
</dbReference>
<keyword evidence="3" id="KW-0479">Metal-binding</keyword>
<dbReference type="InterPro" id="IPR013083">
    <property type="entry name" value="Znf_RING/FYVE/PHD"/>
</dbReference>
<dbReference type="SUPFAM" id="SSF57850">
    <property type="entry name" value="RING/U-box"/>
    <property type="match status" value="1"/>
</dbReference>
<dbReference type="InterPro" id="IPR004181">
    <property type="entry name" value="Znf_MIZ"/>
</dbReference>
<dbReference type="PANTHER" id="PTHR15691:SF6">
    <property type="entry name" value="WASH COMPLEX SUBUNIT 5"/>
    <property type="match status" value="1"/>
</dbReference>
<sequence length="820" mass="93112">MQIVGDLSYAWQIIDSFTLIMQESIRVNPSMVTKLRATFLKLASALDLPLLRINQANSADLLSVSQFYSGELVAYVRKVLQIIPESMFTSLAKIIKLQIHDIMEVPTRLDKDKLKDYSQLGARYEVAKLTHDISIFTEGILMMKTTLVGIIKVDPKQLLEDGIRKELVKRVAYALHKGLIFNPKAKMSELMPKLKDMAATMDGFYRSFEYIQDYVSIYGLKIWQEEVSRIINYNVEQECNSFLRAKIQDWQSVHQSTHIPIPKFPSVDESATFIGRLCREILRITDPKTPSVHLASTGLDRLLCFMIVKELQNFLTMIQRTILRDKAVVDVFKAMLSVVNPIQGIVANASKVYASTVAKTQKIWGAYQESIMKVGQMQILRQQIANELNYSCKFDSKHLAAALENLNKSLLADIEAHYQDPSLPYPKEDNTLLYDITAHLEAAGIHNPLNKIYITTKRLPYFPIINFLFIIAQLPKLQYSKNQGMTCRKATDPVDWPPLVLGMLTLLKQFHSRYTHQFMALIGQFIRSIMEQCTSQKIPDMPSDVVGALMFLEDYVKYTKLSRKVAEAHVPSFIFDEFRTILSSLRIHTVMSLSAVHGTLSSLKACQADIGTGMDIVTDVAMDLAETQDKDVNPGIKEMEAMILECAKLDREINYFVDVVQQVTAEVTTQQPEAMFSLSAKVKEQFTERIGRLSDAELQSHQKVVAFKDSISNSLNQANQVSAENMEELDEDIAVTQSQVNFTCPLTQVEMVNPMKNKKCNHHYDEAAILNLIKTRHGQKKKCRCPVVGCGNTDVKESDLITDQMLRRRIQSHKRQANRT</sequence>
<dbReference type="GO" id="GO:0005768">
    <property type="term" value="C:endosome"/>
    <property type="evidence" value="ECO:0007669"/>
    <property type="project" value="TreeGrafter"/>
</dbReference>
<dbReference type="AlphaFoldDB" id="A0A6G0IB56"/>
<comment type="caution">
    <text evidence="9">The sequence shown here is derived from an EMBL/GenBank/DDBJ whole genome shotgun (WGS) entry which is preliminary data.</text>
</comment>
<comment type="similarity">
    <text evidence="1">Belongs to the strumpellin family.</text>
</comment>
<evidence type="ECO:0000256" key="4">
    <source>
        <dbReference type="ARBA" id="ARBA00022771"/>
    </source>
</evidence>
<dbReference type="EMBL" id="REGW02000012">
    <property type="protein sequence ID" value="KAE8288533.1"/>
    <property type="molecule type" value="Genomic_DNA"/>
</dbReference>
<dbReference type="GO" id="GO:0071203">
    <property type="term" value="C:WASH complex"/>
    <property type="evidence" value="ECO:0007669"/>
    <property type="project" value="InterPro"/>
</dbReference>
<evidence type="ECO:0000313" key="10">
    <source>
        <dbReference type="Proteomes" id="UP000424527"/>
    </source>
</evidence>
<reference evidence="9 10" key="1">
    <citation type="submission" date="2019-07" db="EMBL/GenBank/DDBJ databases">
        <title>Chromosome genome assembly for large yellow croaker.</title>
        <authorList>
            <person name="Xiao S."/>
        </authorList>
    </citation>
    <scope>NUCLEOTIDE SEQUENCE [LARGE SCALE GENOMIC DNA]</scope>
    <source>
        <strain evidence="9">JMULYC20181020</strain>
        <tissue evidence="9">Muscle</tissue>
    </source>
</reference>
<dbReference type="GO" id="GO:0008270">
    <property type="term" value="F:zinc ion binding"/>
    <property type="evidence" value="ECO:0007669"/>
    <property type="project" value="UniProtKB-KW"/>
</dbReference>
<dbReference type="CDD" id="cd16651">
    <property type="entry name" value="SPL-RING_NSE2"/>
    <property type="match status" value="1"/>
</dbReference>
<gene>
    <name evidence="9" type="ORF">D5F01_LYC12405</name>
</gene>
<dbReference type="Proteomes" id="UP000424527">
    <property type="component" value="Unassembled WGS sequence"/>
</dbReference>